<sequence length="364" mass="40882">MTMKNLRGAGSPPQISTEINLGRSFDGGGVVGWCEGPTGSNSGGANEAVAVDPTLPDQYRLLLSSPPSSTFGAHQNPLANNIFDPHSTDHYKSSGEMIPYFTSAQWKELERQAMIYKYMISSVPVPPHLLYPSMYAKNGAALELGRCKRTDGKKWRCSRDVAPHQKYCERHLHRGRPRSRKPVEIDAVNGEEGFKKPRIETNPRALLPFDDRIDPIGISNTPYERRDLGLMIMENDAFTNKGLSVYIPEALYNQDYCHTVQQEEEVNRVDHHILPFSDFSIENLAGSWQMDNLNVNTNNLNRYSSLPADHEDISPWLDLSMGMAAGGPTCEDARWGKAKVCCVRKKTFYATQLRKKSKEKEKSC</sequence>
<evidence type="ECO:0000313" key="9">
    <source>
        <dbReference type="Proteomes" id="UP001153555"/>
    </source>
</evidence>
<dbReference type="OrthoDB" id="1937002at2759"/>
<dbReference type="PANTHER" id="PTHR31602">
    <property type="entry name" value="GROWTH-REGULATING FACTOR 5"/>
    <property type="match status" value="1"/>
</dbReference>
<evidence type="ECO:0000259" key="6">
    <source>
        <dbReference type="PROSITE" id="PS51666"/>
    </source>
</evidence>
<evidence type="ECO:0000256" key="4">
    <source>
        <dbReference type="PROSITE-ProRule" id="PRU01002"/>
    </source>
</evidence>
<dbReference type="InterPro" id="IPR014978">
    <property type="entry name" value="Gln-Leu-Gln_QLQ"/>
</dbReference>
<dbReference type="GO" id="GO:0005634">
    <property type="term" value="C:nucleus"/>
    <property type="evidence" value="ECO:0007669"/>
    <property type="project" value="UniProtKB-SubCell"/>
</dbReference>
<comment type="domain">
    <text evidence="5">The QLQ domain and WRC domain may be involved in protein-protein interaction and DNA-binding, respectively.</text>
</comment>
<keyword evidence="5" id="KW-0805">Transcription regulation</keyword>
<keyword evidence="5" id="KW-0804">Transcription</keyword>
<reference evidence="8" key="1">
    <citation type="submission" date="2019-12" db="EMBL/GenBank/DDBJ databases">
        <authorList>
            <person name="Scholes J."/>
        </authorList>
    </citation>
    <scope>NUCLEOTIDE SEQUENCE</scope>
</reference>
<comment type="similarity">
    <text evidence="2 5">Belongs to the GRF family.</text>
</comment>
<evidence type="ECO:0000313" key="8">
    <source>
        <dbReference type="EMBL" id="CAA0813060.1"/>
    </source>
</evidence>
<feature type="domain" description="WRC" evidence="7">
    <location>
        <begin position="141"/>
        <end position="185"/>
    </location>
</feature>
<keyword evidence="5" id="KW-0010">Activator</keyword>
<accession>A0A9N7MPX5</accession>
<comment type="function">
    <text evidence="5">Transcription activator.</text>
</comment>
<protein>
    <recommendedName>
        <fullName evidence="5">Growth-regulating factor</fullName>
    </recommendedName>
</protein>
<dbReference type="GO" id="GO:0005524">
    <property type="term" value="F:ATP binding"/>
    <property type="evidence" value="ECO:0007669"/>
    <property type="project" value="UniProtKB-UniRule"/>
</dbReference>
<dbReference type="PROSITE" id="PS51666">
    <property type="entry name" value="QLQ"/>
    <property type="match status" value="1"/>
</dbReference>
<dbReference type="GO" id="GO:0099402">
    <property type="term" value="P:plant organ development"/>
    <property type="evidence" value="ECO:0007669"/>
    <property type="project" value="UniProtKB-ARBA"/>
</dbReference>
<dbReference type="PROSITE" id="PS51667">
    <property type="entry name" value="WRC"/>
    <property type="match status" value="1"/>
</dbReference>
<organism evidence="8 9">
    <name type="scientific">Striga hermonthica</name>
    <name type="common">Purple witchweed</name>
    <name type="synonym">Buchnera hermonthica</name>
    <dbReference type="NCBI Taxonomy" id="68872"/>
    <lineage>
        <taxon>Eukaryota</taxon>
        <taxon>Viridiplantae</taxon>
        <taxon>Streptophyta</taxon>
        <taxon>Embryophyta</taxon>
        <taxon>Tracheophyta</taxon>
        <taxon>Spermatophyta</taxon>
        <taxon>Magnoliopsida</taxon>
        <taxon>eudicotyledons</taxon>
        <taxon>Gunneridae</taxon>
        <taxon>Pentapetalae</taxon>
        <taxon>asterids</taxon>
        <taxon>lamiids</taxon>
        <taxon>Lamiales</taxon>
        <taxon>Orobanchaceae</taxon>
        <taxon>Buchnereae</taxon>
        <taxon>Striga</taxon>
    </lineage>
</organism>
<evidence type="ECO:0000256" key="1">
    <source>
        <dbReference type="ARBA" id="ARBA00004123"/>
    </source>
</evidence>
<dbReference type="GO" id="GO:0006355">
    <property type="term" value="P:regulation of DNA-templated transcription"/>
    <property type="evidence" value="ECO:0007669"/>
    <property type="project" value="InterPro"/>
</dbReference>
<dbReference type="SMART" id="SM00951">
    <property type="entry name" value="QLQ"/>
    <property type="match status" value="1"/>
</dbReference>
<evidence type="ECO:0000259" key="7">
    <source>
        <dbReference type="PROSITE" id="PS51667"/>
    </source>
</evidence>
<dbReference type="InterPro" id="IPR014977">
    <property type="entry name" value="WRC_dom"/>
</dbReference>
<feature type="short sequence motif" description="Bipartite nuclear localization signal" evidence="4">
    <location>
        <begin position="146"/>
        <end position="156"/>
    </location>
</feature>
<dbReference type="AlphaFoldDB" id="A0A9N7MPX5"/>
<feature type="short sequence motif" description="Bipartite nuclear localization signal" evidence="4">
    <location>
        <begin position="174"/>
        <end position="181"/>
    </location>
</feature>
<dbReference type="Proteomes" id="UP001153555">
    <property type="component" value="Unassembled WGS sequence"/>
</dbReference>
<keyword evidence="3 4" id="KW-0539">Nucleus</keyword>
<dbReference type="Pfam" id="PF08879">
    <property type="entry name" value="WRC"/>
    <property type="match status" value="1"/>
</dbReference>
<feature type="domain" description="QLQ" evidence="6">
    <location>
        <begin position="100"/>
        <end position="135"/>
    </location>
</feature>
<keyword evidence="9" id="KW-1185">Reference proteome</keyword>
<dbReference type="InterPro" id="IPR031137">
    <property type="entry name" value="GRF"/>
</dbReference>
<dbReference type="Pfam" id="PF08880">
    <property type="entry name" value="QLQ"/>
    <property type="match status" value="1"/>
</dbReference>
<evidence type="ECO:0000256" key="2">
    <source>
        <dbReference type="ARBA" id="ARBA00008122"/>
    </source>
</evidence>
<dbReference type="GO" id="GO:0006351">
    <property type="term" value="P:DNA-templated transcription"/>
    <property type="evidence" value="ECO:0007669"/>
    <property type="project" value="UniProtKB-UniRule"/>
</dbReference>
<comment type="subcellular location">
    <subcellularLocation>
        <location evidence="1 4 5">Nucleus</location>
    </subcellularLocation>
</comment>
<dbReference type="EMBL" id="CACSLK010011299">
    <property type="protein sequence ID" value="CAA0813060.1"/>
    <property type="molecule type" value="Genomic_DNA"/>
</dbReference>
<comment type="caution">
    <text evidence="8">The sequence shown here is derived from an EMBL/GenBank/DDBJ whole genome shotgun (WGS) entry which is preliminary data.</text>
</comment>
<gene>
    <name evidence="8" type="ORF">SHERM_13619</name>
</gene>
<evidence type="ECO:0000256" key="3">
    <source>
        <dbReference type="ARBA" id="ARBA00023242"/>
    </source>
</evidence>
<proteinExistence type="inferred from homology"/>
<dbReference type="PANTHER" id="PTHR31602:SF101">
    <property type="entry name" value="GROWTH-REGULATING FACTOR 7"/>
    <property type="match status" value="1"/>
</dbReference>
<evidence type="ECO:0000256" key="5">
    <source>
        <dbReference type="RuleBase" id="RU367127"/>
    </source>
</evidence>
<name>A0A9N7MPX5_STRHE</name>